<proteinExistence type="predicted"/>
<dbReference type="Pfam" id="PF12937">
    <property type="entry name" value="F-box-like"/>
    <property type="match status" value="1"/>
</dbReference>
<feature type="domain" description="F-box" evidence="2">
    <location>
        <begin position="16"/>
        <end position="65"/>
    </location>
</feature>
<dbReference type="OrthoDB" id="2269034at2759"/>
<dbReference type="SUPFAM" id="SSF81383">
    <property type="entry name" value="F-box domain"/>
    <property type="match status" value="1"/>
</dbReference>
<dbReference type="InterPro" id="IPR036047">
    <property type="entry name" value="F-box-like_dom_sf"/>
</dbReference>
<dbReference type="InterPro" id="IPR001810">
    <property type="entry name" value="F-box_dom"/>
</dbReference>
<dbReference type="AlphaFoldDB" id="A0A4Y7TWH9"/>
<comment type="caution">
    <text evidence="3">The sequence shown here is derived from an EMBL/GenBank/DDBJ whole genome shotgun (WGS) entry which is preliminary data.</text>
</comment>
<evidence type="ECO:0000313" key="3">
    <source>
        <dbReference type="EMBL" id="TEB38341.1"/>
    </source>
</evidence>
<name>A0A4Y7TWH9_COPMI</name>
<gene>
    <name evidence="3" type="ORF">FA13DRAFT_1726011</name>
</gene>
<reference evidence="3 4" key="1">
    <citation type="journal article" date="2019" name="Nat. Ecol. Evol.">
        <title>Megaphylogeny resolves global patterns of mushroom evolution.</title>
        <authorList>
            <person name="Varga T."/>
            <person name="Krizsan K."/>
            <person name="Foldi C."/>
            <person name="Dima B."/>
            <person name="Sanchez-Garcia M."/>
            <person name="Sanchez-Ramirez S."/>
            <person name="Szollosi G.J."/>
            <person name="Szarkandi J.G."/>
            <person name="Papp V."/>
            <person name="Albert L."/>
            <person name="Andreopoulos W."/>
            <person name="Angelini C."/>
            <person name="Antonin V."/>
            <person name="Barry K.W."/>
            <person name="Bougher N.L."/>
            <person name="Buchanan P."/>
            <person name="Buyck B."/>
            <person name="Bense V."/>
            <person name="Catcheside P."/>
            <person name="Chovatia M."/>
            <person name="Cooper J."/>
            <person name="Damon W."/>
            <person name="Desjardin D."/>
            <person name="Finy P."/>
            <person name="Geml J."/>
            <person name="Haridas S."/>
            <person name="Hughes K."/>
            <person name="Justo A."/>
            <person name="Karasinski D."/>
            <person name="Kautmanova I."/>
            <person name="Kiss B."/>
            <person name="Kocsube S."/>
            <person name="Kotiranta H."/>
            <person name="LaButti K.M."/>
            <person name="Lechner B.E."/>
            <person name="Liimatainen K."/>
            <person name="Lipzen A."/>
            <person name="Lukacs Z."/>
            <person name="Mihaltcheva S."/>
            <person name="Morgado L.N."/>
            <person name="Niskanen T."/>
            <person name="Noordeloos M.E."/>
            <person name="Ohm R.A."/>
            <person name="Ortiz-Santana B."/>
            <person name="Ovrebo C."/>
            <person name="Racz N."/>
            <person name="Riley R."/>
            <person name="Savchenko A."/>
            <person name="Shiryaev A."/>
            <person name="Soop K."/>
            <person name="Spirin V."/>
            <person name="Szebenyi C."/>
            <person name="Tomsovsky M."/>
            <person name="Tulloss R.E."/>
            <person name="Uehling J."/>
            <person name="Grigoriev I.V."/>
            <person name="Vagvolgyi C."/>
            <person name="Papp T."/>
            <person name="Martin F.M."/>
            <person name="Miettinen O."/>
            <person name="Hibbett D.S."/>
            <person name="Nagy L.G."/>
        </authorList>
    </citation>
    <scope>NUCLEOTIDE SEQUENCE [LARGE SCALE GENOMIC DNA]</scope>
    <source>
        <strain evidence="3 4">FP101781</strain>
    </source>
</reference>
<feature type="region of interest" description="Disordered" evidence="1">
    <location>
        <begin position="499"/>
        <end position="569"/>
    </location>
</feature>
<accession>A0A4Y7TWH9</accession>
<dbReference type="EMBL" id="QPFP01000003">
    <property type="protein sequence ID" value="TEB38341.1"/>
    <property type="molecule type" value="Genomic_DNA"/>
</dbReference>
<evidence type="ECO:0000259" key="2">
    <source>
        <dbReference type="Pfam" id="PF12937"/>
    </source>
</evidence>
<evidence type="ECO:0000256" key="1">
    <source>
        <dbReference type="SAM" id="MobiDB-lite"/>
    </source>
</evidence>
<organism evidence="3 4">
    <name type="scientific">Coprinellus micaceus</name>
    <name type="common">Glistening ink-cap mushroom</name>
    <name type="synonym">Coprinus micaceus</name>
    <dbReference type="NCBI Taxonomy" id="71717"/>
    <lineage>
        <taxon>Eukaryota</taxon>
        <taxon>Fungi</taxon>
        <taxon>Dikarya</taxon>
        <taxon>Basidiomycota</taxon>
        <taxon>Agaricomycotina</taxon>
        <taxon>Agaricomycetes</taxon>
        <taxon>Agaricomycetidae</taxon>
        <taxon>Agaricales</taxon>
        <taxon>Agaricineae</taxon>
        <taxon>Psathyrellaceae</taxon>
        <taxon>Coprinellus</taxon>
    </lineage>
</organism>
<feature type="compositionally biased region" description="Acidic residues" evidence="1">
    <location>
        <begin position="515"/>
        <end position="548"/>
    </location>
</feature>
<protein>
    <recommendedName>
        <fullName evidence="2">F-box domain-containing protein</fullName>
    </recommendedName>
</protein>
<keyword evidence="4" id="KW-1185">Reference proteome</keyword>
<dbReference type="Proteomes" id="UP000298030">
    <property type="component" value="Unassembled WGS sequence"/>
</dbReference>
<evidence type="ECO:0000313" key="4">
    <source>
        <dbReference type="Proteomes" id="UP000298030"/>
    </source>
</evidence>
<dbReference type="Gene3D" id="1.20.1280.50">
    <property type="match status" value="1"/>
</dbReference>
<sequence>MPSVDKDANMPTITHINELPSEVLAHLFSICNYEKDNCTVLLELALVCKHWHDVLWAFPRFWTSQSLTVPMKLKNSGPHAALLPRLCNHLERWYGRAGDVPRELSLSLEKANTKTAVLYKYFTNGTRWKTLSFSSSLGGASNWSWLEGLFTVANYTSLVPDPKTGEPKPCWPDLERLEIVSSLFRYDPGHLVLPLDNIAPNLTHLKIHICQLRASVFSIFASSPNPFANLTTFDFQGELGTESLGFYVHLLSTAPKLEILRALDGQHDFDVARALPKQYAKLVPVRHDALREVIMHWSPNVAVLLKSIALPGLKTLDLSRSYDPGNIARPSKDETPVAHAVQALILNSTNAAMEMGTSFALKRLSMEKAPLVVADQYEVVVAVREMVEELVLDRSACWWNEPGELYARLDKLANGESVDVKGGPDIDGAEGDAREAKKTEPLLDLFPNLKTFITTPSGYHTLSFTVSRSDLEEYNTFKASPLAWWKKCQDRLGKIEATFHDDSDDWGSGASSGDGEWDEDLDEGDDDGEWEDADEDGEMSDEDEDEGGDAIGTWQLATMSMAPTPYYGD</sequence>